<evidence type="ECO:0000256" key="6">
    <source>
        <dbReference type="ARBA" id="ARBA00049628"/>
    </source>
</evidence>
<dbReference type="PANTHER" id="PTHR43584:SF3">
    <property type="entry name" value="BIFUNCTIONAL PROTEIN GLMU"/>
    <property type="match status" value="1"/>
</dbReference>
<evidence type="ECO:0000256" key="5">
    <source>
        <dbReference type="ARBA" id="ARBA00048493"/>
    </source>
</evidence>
<evidence type="ECO:0000313" key="7">
    <source>
        <dbReference type="EMBL" id="PKM88698.1"/>
    </source>
</evidence>
<keyword evidence="2" id="KW-0548">Nucleotidyltransferase</keyword>
<evidence type="ECO:0000256" key="4">
    <source>
        <dbReference type="ARBA" id="ARBA00048247"/>
    </source>
</evidence>
<dbReference type="InterPro" id="IPR050065">
    <property type="entry name" value="GlmU-like"/>
</dbReference>
<dbReference type="Gene3D" id="3.90.550.10">
    <property type="entry name" value="Spore Coat Polysaccharide Biosynthesis Protein SpsA, Chain A"/>
    <property type="match status" value="1"/>
</dbReference>
<evidence type="ECO:0000313" key="8">
    <source>
        <dbReference type="Proteomes" id="UP000233325"/>
    </source>
</evidence>
<dbReference type="EMBL" id="PHAH01000012">
    <property type="protein sequence ID" value="PKM88698.1"/>
    <property type="molecule type" value="Genomic_DNA"/>
</dbReference>
<keyword evidence="1" id="KW-0808">Transferase</keyword>
<evidence type="ECO:0000256" key="1">
    <source>
        <dbReference type="ARBA" id="ARBA00022679"/>
    </source>
</evidence>
<name>A0A2N2E1W9_9BACT</name>
<dbReference type="AlphaFoldDB" id="A0A2N2E1W9"/>
<dbReference type="GO" id="GO:0019134">
    <property type="term" value="F:glucosamine-1-phosphate N-acetyltransferase activity"/>
    <property type="evidence" value="ECO:0007669"/>
    <property type="project" value="UniProtKB-EC"/>
</dbReference>
<feature type="non-terminal residue" evidence="7">
    <location>
        <position position="1"/>
    </location>
</feature>
<protein>
    <recommendedName>
        <fullName evidence="9">MobA-like NTP transferase domain-containing protein</fullName>
    </recommendedName>
</protein>
<evidence type="ECO:0008006" key="9">
    <source>
        <dbReference type="Google" id="ProtNLM"/>
    </source>
</evidence>
<comment type="catalytic activity">
    <reaction evidence="4">
        <text>alpha-D-glucosamine 1-phosphate + acetyl-CoA = N-acetyl-alpha-D-glucosamine 1-phosphate + CoA + H(+)</text>
        <dbReference type="Rhea" id="RHEA:13725"/>
        <dbReference type="ChEBI" id="CHEBI:15378"/>
        <dbReference type="ChEBI" id="CHEBI:57287"/>
        <dbReference type="ChEBI" id="CHEBI:57288"/>
        <dbReference type="ChEBI" id="CHEBI:57776"/>
        <dbReference type="ChEBI" id="CHEBI:58516"/>
        <dbReference type="EC" id="2.3.1.157"/>
    </reaction>
</comment>
<dbReference type="GO" id="GO:0003977">
    <property type="term" value="F:UDP-N-acetylglucosamine diphosphorylase activity"/>
    <property type="evidence" value="ECO:0007669"/>
    <property type="project" value="UniProtKB-EC"/>
</dbReference>
<gene>
    <name evidence="7" type="ORF">CVU83_01195</name>
</gene>
<dbReference type="Proteomes" id="UP000233325">
    <property type="component" value="Unassembled WGS sequence"/>
</dbReference>
<evidence type="ECO:0000256" key="2">
    <source>
        <dbReference type="ARBA" id="ARBA00022695"/>
    </source>
</evidence>
<comment type="function">
    <text evidence="6">Catalyzes the last two sequential reactions in the de novo biosynthetic pathway for UDP-N-acetylglucosamine (UDP-GlcNAc). The C-terminal domain catalyzes the transfer of acetyl group from acetyl coenzyme A to glucosamine-1-phosphate (GlcN-1-P) to produce N-acetylglucosamine-1-phosphate (GlcNAc-1-P), which is converted into UDP-GlcNAc by the transfer of uridine 5-monophosphate (from uridine 5-triphosphate), a reaction catalyzed by the N-terminal domain.</text>
</comment>
<organism evidence="7 8">
    <name type="scientific">Candidatus Falkowbacteria bacterium HGW-Falkowbacteria-2</name>
    <dbReference type="NCBI Taxonomy" id="2013769"/>
    <lineage>
        <taxon>Bacteria</taxon>
        <taxon>Candidatus Falkowiibacteriota</taxon>
    </lineage>
</organism>
<reference evidence="7 8" key="1">
    <citation type="journal article" date="2017" name="ISME J.">
        <title>Potential for microbial H2 and metal transformations associated with novel bacteria and archaea in deep terrestrial subsurface sediments.</title>
        <authorList>
            <person name="Hernsdorf A.W."/>
            <person name="Amano Y."/>
            <person name="Miyakawa K."/>
            <person name="Ise K."/>
            <person name="Suzuki Y."/>
            <person name="Anantharaman K."/>
            <person name="Probst A."/>
            <person name="Burstein D."/>
            <person name="Thomas B.C."/>
            <person name="Banfield J.F."/>
        </authorList>
    </citation>
    <scope>NUCLEOTIDE SEQUENCE [LARGE SCALE GENOMIC DNA]</scope>
    <source>
        <strain evidence="7">HGW-Falkowbacteria-2</strain>
    </source>
</reference>
<dbReference type="InterPro" id="IPR029044">
    <property type="entry name" value="Nucleotide-diphossugar_trans"/>
</dbReference>
<dbReference type="SUPFAM" id="SSF53448">
    <property type="entry name" value="Nucleotide-diphospho-sugar transferases"/>
    <property type="match status" value="1"/>
</dbReference>
<dbReference type="PANTHER" id="PTHR43584">
    <property type="entry name" value="NUCLEOTIDYL TRANSFERASE"/>
    <property type="match status" value="1"/>
</dbReference>
<accession>A0A2N2E1W9</accession>
<keyword evidence="3" id="KW-0012">Acyltransferase</keyword>
<comment type="catalytic activity">
    <reaction evidence="5">
        <text>N-acetyl-alpha-D-glucosamine 1-phosphate + UTP + H(+) = UDP-N-acetyl-alpha-D-glucosamine + diphosphate</text>
        <dbReference type="Rhea" id="RHEA:13509"/>
        <dbReference type="ChEBI" id="CHEBI:15378"/>
        <dbReference type="ChEBI" id="CHEBI:33019"/>
        <dbReference type="ChEBI" id="CHEBI:46398"/>
        <dbReference type="ChEBI" id="CHEBI:57705"/>
        <dbReference type="ChEBI" id="CHEBI:57776"/>
        <dbReference type="EC" id="2.7.7.23"/>
    </reaction>
</comment>
<sequence length="193" mass="21901">SLSNHDWLYAIQEQQLGTGHAVSSARDLVPEDTDNIVVLYCDHPFIKASSIKSFADMTTDSVTIMPAKLDDFEGWRHNFYHWGRIIRNNLGEVERIVEFKDASEEEIAVTEVNPGFMCFNKDWLFSNIDNLHNDNKAHEFYLTDMVKIAFNQGFSVGTIVIEAHEAMGINSLEELKIAEGLTTASEEMREINA</sequence>
<proteinExistence type="predicted"/>
<comment type="caution">
    <text evidence="7">The sequence shown here is derived from an EMBL/GenBank/DDBJ whole genome shotgun (WGS) entry which is preliminary data.</text>
</comment>
<evidence type="ECO:0000256" key="3">
    <source>
        <dbReference type="ARBA" id="ARBA00023315"/>
    </source>
</evidence>